<dbReference type="EMBL" id="CP063078">
    <property type="protein sequence ID" value="QOQ86810.1"/>
    <property type="molecule type" value="Genomic_DNA"/>
</dbReference>
<sequence length="647" mass="72726">MKKLLGFLIILCVLLGGLAIFGKPYIGVTTTNNIAKNAGAQVISNENGVLEGVFKKEILNKMILEHTSKNISDPALRAEVIDDLINEESFKNDIKFKYYYETSLNVLNPEIKGEIEVLDKDSVSLFSKIFGTAKALTLEFKGKDATLLAKDISYKDDDLKLMVNGLKFDFTGVNKDGSIKGVKFSFSKLEMLDLYTKGSYDLEDFYIKSSLATPFKSGDDIYKFFSKNSTHEINIGEISYKDNSQNIKFSDAKYIIELKSYPKNDIVDMLLSDSSHSFDMGSFSYSDNEAKLTLSGIKSTMDRKNIDNRVVDTQKFSIDDLGFNFEQNGFDFKNLTINASSKIPKSLYKTLTNLDFVDSLESMDESEVMDNIVKNFGSGIDFEIDELSLENHKGDKVKALVDFSIPVISDIENGDMSMLNLLKSSIKFSTTSNLAEFLSQTDELKIMGTFADLSIFGVFDQLKEDFETSIKPEALSVLDKYKLDKLSKKVKNLNVDSVFKVSENGGYELNIDESFIAFLLPGLAYSYNNNSSDEEIQIATALANLNTVISDITIYYTAQRQFASKISDMTNVSITDEESSKNKMLGTLKVNGKNCFIIIVDFSDKPFIDITEGLDNKDTLCKEIYKSPETKEILDENFYMDYRNLNF</sequence>
<dbReference type="RefSeq" id="WP_025803934.1">
    <property type="nucleotide sequence ID" value="NZ_CP053842.1"/>
</dbReference>
<accession>A0A7M1LEC9</accession>
<protein>
    <recommendedName>
        <fullName evidence="3">DUF945 family protein</fullName>
    </recommendedName>
</protein>
<dbReference type="AlphaFoldDB" id="A0A7M1LEC9"/>
<evidence type="ECO:0008006" key="3">
    <source>
        <dbReference type="Google" id="ProtNLM"/>
    </source>
</evidence>
<evidence type="ECO:0000313" key="2">
    <source>
        <dbReference type="Proteomes" id="UP000594749"/>
    </source>
</evidence>
<proteinExistence type="predicted"/>
<organism evidence="1 2">
    <name type="scientific">Campylobacter corcagiensis</name>
    <dbReference type="NCBI Taxonomy" id="1448857"/>
    <lineage>
        <taxon>Bacteria</taxon>
        <taxon>Pseudomonadati</taxon>
        <taxon>Campylobacterota</taxon>
        <taxon>Epsilonproteobacteria</taxon>
        <taxon>Campylobacterales</taxon>
        <taxon>Campylobacteraceae</taxon>
        <taxon>Campylobacter</taxon>
    </lineage>
</organism>
<reference evidence="1 2" key="1">
    <citation type="submission" date="2020-10" db="EMBL/GenBank/DDBJ databases">
        <title>Campylobacter and Helicobacter PacBio genomes.</title>
        <authorList>
            <person name="Lane C."/>
        </authorList>
    </citation>
    <scope>NUCLEOTIDE SEQUENCE [LARGE SCALE GENOMIC DNA]</scope>
    <source>
        <strain evidence="1 2">2016D-0077</strain>
    </source>
</reference>
<name>A0A7M1LEC9_9BACT</name>
<evidence type="ECO:0000313" key="1">
    <source>
        <dbReference type="EMBL" id="QOQ86810.1"/>
    </source>
</evidence>
<keyword evidence="2" id="KW-1185">Reference proteome</keyword>
<dbReference type="Proteomes" id="UP000594749">
    <property type="component" value="Chromosome"/>
</dbReference>
<gene>
    <name evidence="1" type="ORF">IMC76_06215</name>
</gene>